<protein>
    <recommendedName>
        <fullName evidence="4">Phospholipase D-like protein</fullName>
    </recommendedName>
</protein>
<keyword evidence="1" id="KW-0812">Transmembrane</keyword>
<keyword evidence="1" id="KW-0472">Membrane</keyword>
<feature type="transmembrane region" description="Helical" evidence="1">
    <location>
        <begin position="35"/>
        <end position="56"/>
    </location>
</feature>
<evidence type="ECO:0000313" key="2">
    <source>
        <dbReference type="EMBL" id="PJJ79034.1"/>
    </source>
</evidence>
<proteinExistence type="predicted"/>
<comment type="caution">
    <text evidence="2">The sequence shown here is derived from an EMBL/GenBank/DDBJ whole genome shotgun (WGS) entry which is preliminary data.</text>
</comment>
<sequence length="85" mass="9588">MIILLVLLLIAHLASAVYFSIKIMNTGLLTIKQKSLNIVLLFTIPSIWCSLIFYVLKKQPGSHNIPVKNDVSTKEFHESKTGYPM</sequence>
<accession>A0A2H9VL17</accession>
<evidence type="ECO:0000256" key="1">
    <source>
        <dbReference type="SAM" id="Phobius"/>
    </source>
</evidence>
<gene>
    <name evidence="2" type="ORF">CLV57_2158</name>
</gene>
<name>A0A2H9VL17_9SPHI</name>
<dbReference type="Proteomes" id="UP000242687">
    <property type="component" value="Unassembled WGS sequence"/>
</dbReference>
<keyword evidence="3" id="KW-1185">Reference proteome</keyword>
<evidence type="ECO:0000313" key="3">
    <source>
        <dbReference type="Proteomes" id="UP000242687"/>
    </source>
</evidence>
<keyword evidence="1" id="KW-1133">Transmembrane helix</keyword>
<dbReference type="EMBL" id="PGFJ01000002">
    <property type="protein sequence ID" value="PJJ79034.1"/>
    <property type="molecule type" value="Genomic_DNA"/>
</dbReference>
<dbReference type="AlphaFoldDB" id="A0A2H9VL17"/>
<organism evidence="2 3">
    <name type="scientific">Mucilaginibacter auburnensis</name>
    <dbReference type="NCBI Taxonomy" id="1457233"/>
    <lineage>
        <taxon>Bacteria</taxon>
        <taxon>Pseudomonadati</taxon>
        <taxon>Bacteroidota</taxon>
        <taxon>Sphingobacteriia</taxon>
        <taxon>Sphingobacteriales</taxon>
        <taxon>Sphingobacteriaceae</taxon>
        <taxon>Mucilaginibacter</taxon>
    </lineage>
</organism>
<evidence type="ECO:0008006" key="4">
    <source>
        <dbReference type="Google" id="ProtNLM"/>
    </source>
</evidence>
<reference evidence="2 3" key="1">
    <citation type="submission" date="2017-11" db="EMBL/GenBank/DDBJ databases">
        <title>Genomic Encyclopedia of Archaeal and Bacterial Type Strains, Phase II (KMG-II): From Individual Species to Whole Genera.</title>
        <authorList>
            <person name="Goeker M."/>
        </authorList>
    </citation>
    <scope>NUCLEOTIDE SEQUENCE [LARGE SCALE GENOMIC DNA]</scope>
    <source>
        <strain evidence="2 3">DSM 28175</strain>
    </source>
</reference>